<organism evidence="2">
    <name type="scientific">marine sediment metagenome</name>
    <dbReference type="NCBI Taxonomy" id="412755"/>
    <lineage>
        <taxon>unclassified sequences</taxon>
        <taxon>metagenomes</taxon>
        <taxon>ecological metagenomes</taxon>
    </lineage>
</organism>
<evidence type="ECO:0000313" key="2">
    <source>
        <dbReference type="EMBL" id="GAG38250.1"/>
    </source>
</evidence>
<dbReference type="Pfam" id="PF01541">
    <property type="entry name" value="GIY-YIG"/>
    <property type="match status" value="1"/>
</dbReference>
<dbReference type="InterPro" id="IPR000305">
    <property type="entry name" value="GIY-YIG_endonuc"/>
</dbReference>
<dbReference type="InterPro" id="IPR035901">
    <property type="entry name" value="GIY-YIG_endonuc_sf"/>
</dbReference>
<accession>X0X5E6</accession>
<comment type="caution">
    <text evidence="2">The sequence shown here is derived from an EMBL/GenBank/DDBJ whole genome shotgun (WGS) entry which is preliminary data.</text>
</comment>
<sequence>NLIVSEIRDQRMSVGDFPGYNAVLLSYRLLCTIVREDLPSWKSVLSNVSGVYIITDNKTGKHYIGSAYGGDGIWQRWVRYAENGHGGNKELKQLLKKRGKGYVQNFQLSILEICDLNASEDYVVSRESHWKDVVRSREFGYNKN</sequence>
<dbReference type="CDD" id="cd10446">
    <property type="entry name" value="GIY-YIG_unchar_1"/>
    <property type="match status" value="1"/>
</dbReference>
<dbReference type="Gene3D" id="3.40.1440.10">
    <property type="entry name" value="GIY-YIG endonuclease"/>
    <property type="match status" value="1"/>
</dbReference>
<dbReference type="SUPFAM" id="SSF82771">
    <property type="entry name" value="GIY-YIG endonuclease"/>
    <property type="match status" value="1"/>
</dbReference>
<gene>
    <name evidence="2" type="ORF">S01H1_71034</name>
</gene>
<name>X0X5E6_9ZZZZ</name>
<evidence type="ECO:0000259" key="1">
    <source>
        <dbReference type="PROSITE" id="PS50164"/>
    </source>
</evidence>
<dbReference type="EMBL" id="BARS01047272">
    <property type="protein sequence ID" value="GAG38250.1"/>
    <property type="molecule type" value="Genomic_DNA"/>
</dbReference>
<feature type="domain" description="GIY-YIG" evidence="1">
    <location>
        <begin position="47"/>
        <end position="143"/>
    </location>
</feature>
<dbReference type="AlphaFoldDB" id="X0X5E6"/>
<reference evidence="2" key="1">
    <citation type="journal article" date="2014" name="Front. Microbiol.">
        <title>High frequency of phylogenetically diverse reductive dehalogenase-homologous genes in deep subseafloor sedimentary metagenomes.</title>
        <authorList>
            <person name="Kawai M."/>
            <person name="Futagami T."/>
            <person name="Toyoda A."/>
            <person name="Takaki Y."/>
            <person name="Nishi S."/>
            <person name="Hori S."/>
            <person name="Arai W."/>
            <person name="Tsubouchi T."/>
            <person name="Morono Y."/>
            <person name="Uchiyama I."/>
            <person name="Ito T."/>
            <person name="Fujiyama A."/>
            <person name="Inagaki F."/>
            <person name="Takami H."/>
        </authorList>
    </citation>
    <scope>NUCLEOTIDE SEQUENCE</scope>
    <source>
        <strain evidence="2">Expedition CK06-06</strain>
    </source>
</reference>
<dbReference type="PROSITE" id="PS50164">
    <property type="entry name" value="GIY_YIG"/>
    <property type="match status" value="1"/>
</dbReference>
<feature type="non-terminal residue" evidence="2">
    <location>
        <position position="1"/>
    </location>
</feature>
<proteinExistence type="predicted"/>
<protein>
    <recommendedName>
        <fullName evidence="1">GIY-YIG domain-containing protein</fullName>
    </recommendedName>
</protein>